<keyword evidence="1" id="KW-0732">Signal</keyword>
<dbReference type="AlphaFoldDB" id="A0A914DV23"/>
<proteinExistence type="predicted"/>
<reference evidence="3" key="1">
    <citation type="submission" date="2022-11" db="UniProtKB">
        <authorList>
            <consortium name="WormBaseParasite"/>
        </authorList>
    </citation>
    <scope>IDENTIFICATION</scope>
</reference>
<evidence type="ECO:0000313" key="2">
    <source>
        <dbReference type="Proteomes" id="UP000887540"/>
    </source>
</evidence>
<dbReference type="WBParaSite" id="ACRNAN_scaffold4279.g11177.t1">
    <property type="protein sequence ID" value="ACRNAN_scaffold4279.g11177.t1"/>
    <property type="gene ID" value="ACRNAN_scaffold4279.g11177"/>
</dbReference>
<evidence type="ECO:0000256" key="1">
    <source>
        <dbReference type="SAM" id="SignalP"/>
    </source>
</evidence>
<organism evidence="2 3">
    <name type="scientific">Acrobeloides nanus</name>
    <dbReference type="NCBI Taxonomy" id="290746"/>
    <lineage>
        <taxon>Eukaryota</taxon>
        <taxon>Metazoa</taxon>
        <taxon>Ecdysozoa</taxon>
        <taxon>Nematoda</taxon>
        <taxon>Chromadorea</taxon>
        <taxon>Rhabditida</taxon>
        <taxon>Tylenchina</taxon>
        <taxon>Cephalobomorpha</taxon>
        <taxon>Cephaloboidea</taxon>
        <taxon>Cephalobidae</taxon>
        <taxon>Acrobeloides</taxon>
    </lineage>
</organism>
<keyword evidence="2" id="KW-1185">Reference proteome</keyword>
<name>A0A914DV23_9BILA</name>
<feature type="chain" id="PRO_5037770811" evidence="1">
    <location>
        <begin position="20"/>
        <end position="196"/>
    </location>
</feature>
<protein>
    <submittedName>
        <fullName evidence="3">Uncharacterized protein</fullName>
    </submittedName>
</protein>
<feature type="signal peptide" evidence="1">
    <location>
        <begin position="1"/>
        <end position="19"/>
    </location>
</feature>
<sequence length="196" mass="22245">MRSYFLLLIYFSLFVAVESYSGPYYPEQKNKTIRVFTALISNWLTTSEYQAILNAIDPWVYDTYNCSAIGTNALTKLSSSLTGPQYFEFLAWAASISTQLGVTGSAQALVILKNVLWNNICPFVFQMLTWITNNKANHTEIGVTANGYRLVNEFVTFQRIETIMTRAKDAYVTAGYWTPIRNSSIGNWILFSQYGI</sequence>
<accession>A0A914DV23</accession>
<dbReference type="Proteomes" id="UP000887540">
    <property type="component" value="Unplaced"/>
</dbReference>
<evidence type="ECO:0000313" key="3">
    <source>
        <dbReference type="WBParaSite" id="ACRNAN_scaffold4279.g11177.t1"/>
    </source>
</evidence>